<dbReference type="VEuPathDB" id="ToxoDB:cyc_02663"/>
<evidence type="ECO:0000256" key="2">
    <source>
        <dbReference type="ARBA" id="ARBA00022692"/>
    </source>
</evidence>
<feature type="region of interest" description="Disordered" evidence="5">
    <location>
        <begin position="112"/>
        <end position="132"/>
    </location>
</feature>
<feature type="region of interest" description="Disordered" evidence="5">
    <location>
        <begin position="1"/>
        <end position="51"/>
    </location>
</feature>
<dbReference type="FunCoup" id="A0A1D3D0U8">
    <property type="interactions" value="6"/>
</dbReference>
<evidence type="ECO:0000256" key="3">
    <source>
        <dbReference type="ARBA" id="ARBA00022989"/>
    </source>
</evidence>
<evidence type="ECO:0000256" key="6">
    <source>
        <dbReference type="SAM" id="Phobius"/>
    </source>
</evidence>
<dbReference type="InterPro" id="IPR007941">
    <property type="entry name" value="DUF726"/>
</dbReference>
<dbReference type="GO" id="GO:0016020">
    <property type="term" value="C:membrane"/>
    <property type="evidence" value="ECO:0007669"/>
    <property type="project" value="UniProtKB-SubCell"/>
</dbReference>
<feature type="transmembrane region" description="Helical" evidence="6">
    <location>
        <begin position="719"/>
        <end position="744"/>
    </location>
</feature>
<feature type="region of interest" description="Disordered" evidence="5">
    <location>
        <begin position="441"/>
        <end position="521"/>
    </location>
</feature>
<keyword evidence="2 6" id="KW-0812">Transmembrane</keyword>
<feature type="region of interest" description="Disordered" evidence="5">
    <location>
        <begin position="197"/>
        <end position="280"/>
    </location>
</feature>
<accession>A0A1D3D0U8</accession>
<keyword evidence="4 6" id="KW-0472">Membrane</keyword>
<evidence type="ECO:0000313" key="8">
    <source>
        <dbReference type="Proteomes" id="UP000095192"/>
    </source>
</evidence>
<dbReference type="EMBL" id="JROU02001230">
    <property type="protein sequence ID" value="OEH77059.1"/>
    <property type="molecule type" value="Genomic_DNA"/>
</dbReference>
<keyword evidence="8" id="KW-1185">Reference proteome</keyword>
<dbReference type="VEuPathDB" id="ToxoDB:LOC34619488"/>
<evidence type="ECO:0000256" key="5">
    <source>
        <dbReference type="SAM" id="MobiDB-lite"/>
    </source>
</evidence>
<dbReference type="AlphaFoldDB" id="A0A1D3D0U8"/>
<evidence type="ECO:0000256" key="4">
    <source>
        <dbReference type="ARBA" id="ARBA00023136"/>
    </source>
</evidence>
<reference evidence="7 8" key="1">
    <citation type="journal article" date="2016" name="BMC Genomics">
        <title>Comparative genomics reveals Cyclospora cayetanensis possesses coccidia-like metabolism and invasion components but unique surface antigens.</title>
        <authorList>
            <person name="Liu S."/>
            <person name="Wang L."/>
            <person name="Zheng H."/>
            <person name="Xu Z."/>
            <person name="Roellig D.M."/>
            <person name="Li N."/>
            <person name="Frace M.A."/>
            <person name="Tang K."/>
            <person name="Arrowood M.J."/>
            <person name="Moss D.M."/>
            <person name="Zhang L."/>
            <person name="Feng Y."/>
            <person name="Xiao L."/>
        </authorList>
    </citation>
    <scope>NUCLEOTIDE SEQUENCE [LARGE SCALE GENOMIC DNA]</scope>
    <source>
        <strain evidence="7 8">CHN_HEN01</strain>
    </source>
</reference>
<feature type="compositionally biased region" description="Low complexity" evidence="5">
    <location>
        <begin position="459"/>
        <end position="471"/>
    </location>
</feature>
<dbReference type="PANTHER" id="PTHR17920:SF3">
    <property type="entry name" value="TRANSMEMBRANE AND COILED-COIL DOMAIN-CONTAINING PROTEIN 4"/>
    <property type="match status" value="1"/>
</dbReference>
<feature type="transmembrane region" description="Helical" evidence="6">
    <location>
        <begin position="683"/>
        <end position="713"/>
    </location>
</feature>
<name>A0A1D3D0U8_9EIME</name>
<dbReference type="Proteomes" id="UP000095192">
    <property type="component" value="Unassembled WGS sequence"/>
</dbReference>
<keyword evidence="3 6" id="KW-1133">Transmembrane helix</keyword>
<evidence type="ECO:0008006" key="9">
    <source>
        <dbReference type="Google" id="ProtNLM"/>
    </source>
</evidence>
<feature type="compositionally biased region" description="Polar residues" evidence="5">
    <location>
        <begin position="200"/>
        <end position="209"/>
    </location>
</feature>
<evidence type="ECO:0000256" key="1">
    <source>
        <dbReference type="ARBA" id="ARBA00004141"/>
    </source>
</evidence>
<dbReference type="Pfam" id="PF05277">
    <property type="entry name" value="DUF726"/>
    <property type="match status" value="1"/>
</dbReference>
<evidence type="ECO:0000313" key="7">
    <source>
        <dbReference type="EMBL" id="OEH77059.1"/>
    </source>
</evidence>
<feature type="compositionally biased region" description="Basic and acidic residues" evidence="5">
    <location>
        <begin position="494"/>
        <end position="507"/>
    </location>
</feature>
<protein>
    <recommendedName>
        <fullName evidence="9">Transmembrane protein</fullName>
    </recommendedName>
</protein>
<dbReference type="PANTHER" id="PTHR17920">
    <property type="entry name" value="TRANSMEMBRANE AND COILED-COIL DOMAIN-CONTAINING PROTEIN 4 TMCO4"/>
    <property type="match status" value="1"/>
</dbReference>
<organism evidence="7 8">
    <name type="scientific">Cyclospora cayetanensis</name>
    <dbReference type="NCBI Taxonomy" id="88456"/>
    <lineage>
        <taxon>Eukaryota</taxon>
        <taxon>Sar</taxon>
        <taxon>Alveolata</taxon>
        <taxon>Apicomplexa</taxon>
        <taxon>Conoidasida</taxon>
        <taxon>Coccidia</taxon>
        <taxon>Eucoccidiorida</taxon>
        <taxon>Eimeriorina</taxon>
        <taxon>Eimeriidae</taxon>
        <taxon>Cyclospora</taxon>
    </lineage>
</organism>
<gene>
    <name evidence="7" type="ORF">cyc_02663</name>
</gene>
<comment type="subcellular location">
    <subcellularLocation>
        <location evidence="1">Membrane</location>
        <topology evidence="1">Multi-pass membrane protein</topology>
    </subcellularLocation>
</comment>
<sequence length="794" mass="85926">MDSRTERSSHPQQQPATPACANPVGDVSSADSASPRPFCATTAAAEPSPQERLRKEALLKDRRQQQALLTPLSGDPRCPLVRDAQQQELIRQHTFDDTVPSRHPTAGALSIFTRGSSDSQHPRGVSGEIWTASSSKSEEELLAAGLMMMEDLSPEQAASITAELKAEASKRHQQQQVQISGAVRLAAPAAMHHPLRTDAETASASARSKTPQEHRPASPVLVEVRSGRLHGDASDEETACAAARPGEGKQLGKVAEQGRDAKLQQQEGEQQLEGESDEQKCERIEASIRFKAESDLNKRRAQMQALRADAERQLLSLQLLPPQVERLSTLPASFREAVFGVFVCLCLRHIEECDEEFRGEITEWVLGLLDALGSPQLLHLGAHIANCLRKPIAWREQLEKDGVRASDIVTLDPLIDKMTAFFAEKQEETDTLFRSVQSRLTANGASRSPSEEQDRDALPSSPRSVGSSGSRDFSRWTGSAAAASTKHSPSPPEEDFHQRRLPQRREQASFQHNRSNRPLVFAESAWPPVGKTCAEQEGSHHFAGGVAAPQSGSSCGSRYTSPSTLQRHHLLHPQGEDVDVDFSVTEDREFAGISPTSPPLSMWTAEPPSYRVVFLRDLTTALVTSGTFDARIQMLLDRLAVELRINPLLLIRIQENLAADLLSILQANTKEGSKQKTWRRLKIAGAAVGGGVLLALTAGLAAPGIAAAVASLGSLPLSAFLASAGGMAALVSIFGAGGAGLTGWKYSRRIATVKVFEFLMLNGRSPSSLRVGIGISGYLRDDDDVTLPWVGSHT</sequence>
<comment type="caution">
    <text evidence="7">The sequence shown here is derived from an EMBL/GenBank/DDBJ whole genome shotgun (WGS) entry which is preliminary data.</text>
</comment>
<dbReference type="InParanoid" id="A0A1D3D0U8"/>
<proteinExistence type="predicted"/>